<dbReference type="PANTHER" id="PTHR11802:SF449">
    <property type="entry name" value="CARBOXYPEPTIDASE"/>
    <property type="match status" value="1"/>
</dbReference>
<protein>
    <recommendedName>
        <fullName evidence="2">Carboxypeptidase</fullName>
        <ecNumber evidence="2">3.4.16.-</ecNumber>
    </recommendedName>
</protein>
<evidence type="ECO:0000256" key="2">
    <source>
        <dbReference type="RuleBase" id="RU361156"/>
    </source>
</evidence>
<dbReference type="EC" id="3.4.16.-" evidence="2"/>
<proteinExistence type="inferred from homology"/>
<dbReference type="Proteomes" id="UP000747110">
    <property type="component" value="Unassembled WGS sequence"/>
</dbReference>
<keyword evidence="2" id="KW-0378">Hydrolase</keyword>
<dbReference type="EMBL" id="BNCP01000001">
    <property type="protein sequence ID" value="GIL69722.1"/>
    <property type="molecule type" value="Genomic_DNA"/>
</dbReference>
<evidence type="ECO:0000313" key="4">
    <source>
        <dbReference type="Proteomes" id="UP000747110"/>
    </source>
</evidence>
<name>A0A8J4FFB8_9CHLO</name>
<dbReference type="Gene3D" id="3.40.50.1820">
    <property type="entry name" value="alpha/beta hydrolase"/>
    <property type="match status" value="1"/>
</dbReference>
<dbReference type="GO" id="GO:0006508">
    <property type="term" value="P:proteolysis"/>
    <property type="evidence" value="ECO:0007669"/>
    <property type="project" value="UniProtKB-KW"/>
</dbReference>
<dbReference type="PRINTS" id="PR00724">
    <property type="entry name" value="CRBOXYPTASEC"/>
</dbReference>
<dbReference type="PROSITE" id="PS00131">
    <property type="entry name" value="CARBOXYPEPT_SER_SER"/>
    <property type="match status" value="1"/>
</dbReference>
<keyword evidence="2" id="KW-0732">Signal</keyword>
<reference evidence="3" key="1">
    <citation type="journal article" date="2021" name="Proc. Natl. Acad. Sci. U.S.A.">
        <title>Three genomes in the algal genus Volvox reveal the fate of a haploid sex-determining region after a transition to homothallism.</title>
        <authorList>
            <person name="Yamamoto K."/>
            <person name="Hamaji T."/>
            <person name="Kawai-Toyooka H."/>
            <person name="Matsuzaki R."/>
            <person name="Takahashi F."/>
            <person name="Nishimura Y."/>
            <person name="Kawachi M."/>
            <person name="Noguchi H."/>
            <person name="Minakuchi Y."/>
            <person name="Umen J.G."/>
            <person name="Toyoda A."/>
            <person name="Nozaki H."/>
        </authorList>
    </citation>
    <scope>NUCLEOTIDE SEQUENCE</scope>
    <source>
        <strain evidence="3">NIES-3786</strain>
    </source>
</reference>
<evidence type="ECO:0000256" key="1">
    <source>
        <dbReference type="ARBA" id="ARBA00009431"/>
    </source>
</evidence>
<feature type="signal peptide" evidence="2">
    <location>
        <begin position="1"/>
        <end position="21"/>
    </location>
</feature>
<dbReference type="AlphaFoldDB" id="A0A8J4FFB8"/>
<keyword evidence="4" id="KW-1185">Reference proteome</keyword>
<keyword evidence="2" id="KW-0121">Carboxypeptidase</keyword>
<organism evidence="3 4">
    <name type="scientific">Volvox reticuliferus</name>
    <dbReference type="NCBI Taxonomy" id="1737510"/>
    <lineage>
        <taxon>Eukaryota</taxon>
        <taxon>Viridiplantae</taxon>
        <taxon>Chlorophyta</taxon>
        <taxon>core chlorophytes</taxon>
        <taxon>Chlorophyceae</taxon>
        <taxon>CS clade</taxon>
        <taxon>Chlamydomonadales</taxon>
        <taxon>Volvocaceae</taxon>
        <taxon>Volvox</taxon>
    </lineage>
</organism>
<dbReference type="InterPro" id="IPR001563">
    <property type="entry name" value="Peptidase_S10"/>
</dbReference>
<gene>
    <name evidence="3" type="ORF">Vretifemale_703</name>
</gene>
<dbReference type="GO" id="GO:0004185">
    <property type="term" value="F:serine-type carboxypeptidase activity"/>
    <property type="evidence" value="ECO:0007669"/>
    <property type="project" value="UniProtKB-UniRule"/>
</dbReference>
<feature type="chain" id="PRO_5035338682" description="Carboxypeptidase" evidence="2">
    <location>
        <begin position="22"/>
        <end position="511"/>
    </location>
</feature>
<dbReference type="SUPFAM" id="SSF53474">
    <property type="entry name" value="alpha/beta-Hydrolases"/>
    <property type="match status" value="1"/>
</dbReference>
<keyword evidence="2" id="KW-0645">Protease</keyword>
<sequence>MAIRCIVSICVLPILLYFVCGLPGLPCDAARADKEKLVIGTKNFHRYKTAAASSLGKGAKKNLTLPEPTSYGYLDVNAEKGSAMYYMYYEAQEASPDDDDVPIVLWLQGGPGCSSFFGMLYINGPYFVNDDLTLRRNLGTWNRIYGMLFIEQPIGVGFSKRGTAAIPDNELNVAWDLYRALQSFFRNNPHLQSRPLIITGESYAGKYVPSISHFILQATARANGFEERLRHPRKLSDNVEAPVFQLGGLAVGNGFTDAETQTAVQAQVAWGMGLIDSVQRKLAEQMQEQVIELVRSREWRAARNMSDVLLAYIATSGGSATLEDVRRNTGYDSRSQVDAYLNSPHLRELLAPSGVPPTSALSWESCSAEVDHIMGHDVMKSVKNLVADLLDYMPVLLYQGQWDAECGVGSNDAWIHTLQWHGHGGFTAARREFWRVNGRIAGYWKSYSTLDVLVLRNTGHMVPHDNPLIGQLMLERWVEIAVRGLSYDRDAHVTPEEEAEYANPDQAEHST</sequence>
<dbReference type="InterPro" id="IPR029058">
    <property type="entry name" value="AB_hydrolase_fold"/>
</dbReference>
<accession>A0A8J4FFB8</accession>
<dbReference type="InterPro" id="IPR018202">
    <property type="entry name" value="Ser_caboxypep_ser_AS"/>
</dbReference>
<dbReference type="OrthoDB" id="443318at2759"/>
<dbReference type="Pfam" id="PF00450">
    <property type="entry name" value="Peptidase_S10"/>
    <property type="match status" value="1"/>
</dbReference>
<comment type="caution">
    <text evidence="3">The sequence shown here is derived from an EMBL/GenBank/DDBJ whole genome shotgun (WGS) entry which is preliminary data.</text>
</comment>
<comment type="similarity">
    <text evidence="1 2">Belongs to the peptidase S10 family.</text>
</comment>
<evidence type="ECO:0000313" key="3">
    <source>
        <dbReference type="EMBL" id="GIL69722.1"/>
    </source>
</evidence>
<dbReference type="PANTHER" id="PTHR11802">
    <property type="entry name" value="SERINE PROTEASE FAMILY S10 SERINE CARBOXYPEPTIDASE"/>
    <property type="match status" value="1"/>
</dbReference>